<sequence length="764" mass="83960">MGDWDCYCALCGAPFHCFDPFNPDRGESEDGFDPNLITTEDLEWVENARLLGFNPSAPGVSKCFITGPAQAGEFGTFECELGGDPNVPPATDQGPPAKATIAAYSTYNPDEPLAIVFHADCLKIFAQALAYQINGICRAEPDLAIVDKDVLYPAMKKATDERLNALTLDYGELSESVMEQYWGAQAGQEAWISNPLRSPQITSFFENVNNQNNSTTIDKSEPELSSGKIPYRTNPFANLAKEVICEILLYLPYPSLQALSLSALLPFSLPSLSSFWKRKFVLDMPFLWDLPVLHTPGNGFEIYRTMRRHCFATTPELGSGDSQIPSVVGQRDRDLVLGLANRRRVWDVCMQLAEGYQKEMREGEGRDEKADVEEDILKESMSVGVPLVAAPVGKDVKFLSVFLVEKWADLEKEWEVKFYFEDEGRRLCGVERVGGQVFGEKIGEGISVVVDERVRIVGFVLNVSGAEKLEADAKVGITGLQVLFHDGSEEQVGSNDGDKRLLSAGEGMVVTGLVGELCNGVIQRFGLFQCPRGTTLASAQTTPPTLQRHLWKNSLPPPSIQASDYETGYWTPPRSYDTIPMSALLFGTSPSELSRISGFSSDSKLGSFGIHFTDGSEIIIGPRYDERGRKIFTIDGPGGEVVSKIEVGMNHLPMAIKITTSNNRIAFFGNNQKNGHAIYEPPSGHFIAGIYASWGYSTIHKNCSTLSVLTAAEPGTEDVEIQAVLDGNSWSPPGFENAGPLRPRSQDIAVAGEDDYEEFRGRWW</sequence>
<keyword evidence="2" id="KW-1185">Reference proteome</keyword>
<evidence type="ECO:0000313" key="1">
    <source>
        <dbReference type="EMBL" id="KAL2073497.1"/>
    </source>
</evidence>
<organism evidence="1 2">
    <name type="scientific">Oculimacula yallundae</name>
    <dbReference type="NCBI Taxonomy" id="86028"/>
    <lineage>
        <taxon>Eukaryota</taxon>
        <taxon>Fungi</taxon>
        <taxon>Dikarya</taxon>
        <taxon>Ascomycota</taxon>
        <taxon>Pezizomycotina</taxon>
        <taxon>Leotiomycetes</taxon>
        <taxon>Helotiales</taxon>
        <taxon>Ploettnerulaceae</taxon>
        <taxon>Oculimacula</taxon>
    </lineage>
</organism>
<gene>
    <name evidence="1" type="ORF">VTL71DRAFT_10823</name>
</gene>
<accession>A0ABR4CUJ5</accession>
<comment type="caution">
    <text evidence="1">The sequence shown here is derived from an EMBL/GenBank/DDBJ whole genome shotgun (WGS) entry which is preliminary data.</text>
</comment>
<dbReference type="InterPro" id="IPR036404">
    <property type="entry name" value="Jacalin-like_lectin_dom_sf"/>
</dbReference>
<dbReference type="Proteomes" id="UP001595075">
    <property type="component" value="Unassembled WGS sequence"/>
</dbReference>
<evidence type="ECO:0000313" key="2">
    <source>
        <dbReference type="Proteomes" id="UP001595075"/>
    </source>
</evidence>
<protein>
    <recommendedName>
        <fullName evidence="3">F-box domain-containing protein</fullName>
    </recommendedName>
</protein>
<evidence type="ECO:0008006" key="3">
    <source>
        <dbReference type="Google" id="ProtNLM"/>
    </source>
</evidence>
<proteinExistence type="predicted"/>
<reference evidence="1 2" key="1">
    <citation type="journal article" date="2024" name="Commun. Biol.">
        <title>Comparative genomic analysis of thermophilic fungi reveals convergent evolutionary adaptations and gene losses.</title>
        <authorList>
            <person name="Steindorff A.S."/>
            <person name="Aguilar-Pontes M.V."/>
            <person name="Robinson A.J."/>
            <person name="Andreopoulos B."/>
            <person name="LaButti K."/>
            <person name="Kuo A."/>
            <person name="Mondo S."/>
            <person name="Riley R."/>
            <person name="Otillar R."/>
            <person name="Haridas S."/>
            <person name="Lipzen A."/>
            <person name="Grimwood J."/>
            <person name="Schmutz J."/>
            <person name="Clum A."/>
            <person name="Reid I.D."/>
            <person name="Moisan M.C."/>
            <person name="Butler G."/>
            <person name="Nguyen T.T.M."/>
            <person name="Dewar K."/>
            <person name="Conant G."/>
            <person name="Drula E."/>
            <person name="Henrissat B."/>
            <person name="Hansel C."/>
            <person name="Singer S."/>
            <person name="Hutchinson M.I."/>
            <person name="de Vries R.P."/>
            <person name="Natvig D.O."/>
            <person name="Powell A.J."/>
            <person name="Tsang A."/>
            <person name="Grigoriev I.V."/>
        </authorList>
    </citation>
    <scope>NUCLEOTIDE SEQUENCE [LARGE SCALE GENOMIC DNA]</scope>
    <source>
        <strain evidence="1 2">CBS 494.80</strain>
    </source>
</reference>
<dbReference type="EMBL" id="JAZHXI010000003">
    <property type="protein sequence ID" value="KAL2073497.1"/>
    <property type="molecule type" value="Genomic_DNA"/>
</dbReference>
<name>A0ABR4CUJ5_9HELO</name>
<dbReference type="SUPFAM" id="SSF51101">
    <property type="entry name" value="Mannose-binding lectins"/>
    <property type="match status" value="1"/>
</dbReference>